<feature type="non-terminal residue" evidence="3">
    <location>
        <position position="1"/>
    </location>
</feature>
<accession>A0A8J5IQ98</accession>
<dbReference type="InterPro" id="IPR055313">
    <property type="entry name" value="Temptin-like"/>
</dbReference>
<dbReference type="AlphaFoldDB" id="A0A8J5IQ98"/>
<reference evidence="3" key="1">
    <citation type="submission" date="2021-01" db="EMBL/GenBank/DDBJ databases">
        <title>Phytophthora aleatoria, a newly-described species from Pinus radiata is distinct from Phytophthora cactorum isolates based on comparative genomics.</title>
        <authorList>
            <person name="Mcdougal R."/>
            <person name="Panda P."/>
            <person name="Williams N."/>
            <person name="Studholme D.J."/>
        </authorList>
    </citation>
    <scope>NUCLEOTIDE SEQUENCE</scope>
    <source>
        <strain evidence="3">NZFS 4037</strain>
    </source>
</reference>
<name>A0A8J5IQ98_9STRA</name>
<protein>
    <recommendedName>
        <fullName evidence="2">Temptin Cys/Cys disulfide domain-containing protein</fullName>
    </recommendedName>
</protein>
<proteinExistence type="predicted"/>
<evidence type="ECO:0000313" key="4">
    <source>
        <dbReference type="Proteomes" id="UP000709295"/>
    </source>
</evidence>
<dbReference type="InterPro" id="IPR057626">
    <property type="entry name" value="S-S_Temptin"/>
</dbReference>
<dbReference type="PANTHER" id="PTHR34737">
    <property type="entry name" value="EF-HAND DOMAIN-CONTAINING PROTEIN"/>
    <property type="match status" value="1"/>
</dbReference>
<comment type="caution">
    <text evidence="3">The sequence shown here is derived from an EMBL/GenBank/DDBJ whole genome shotgun (WGS) entry which is preliminary data.</text>
</comment>
<dbReference type="Proteomes" id="UP000709295">
    <property type="component" value="Unassembled WGS sequence"/>
</dbReference>
<feature type="compositionally biased region" description="Low complexity" evidence="1">
    <location>
        <begin position="279"/>
        <end position="318"/>
    </location>
</feature>
<sequence>TDSTFLFKIVAMKSFVAFSVAAFGLAAMADFANAMHAYLDYIPNASLSRRILHRFPNSDMTNGAAFGDPCCIWSQGNTPDFTVTPFTTDPATATVCATTSSAASTTTDTTTTSTTSIATTDTSAETTAPSTDDLITIGGGGCPSFRSTHRQSTMKTYAALAASALIVATTMDSATAMKSYLEEIPNGSSFTQDLGHPDKDSSQFTKFGTAFGAADHTWTAEFCKATFPGASMTNGEAFGDPCCTWKKGGTPDFTVTAFTTTPGKATVCASGGGGGASAAGGSAAKTPSTETQGSGTETESSGAETPSAETPSTETESSGGDPESSGAETPSTEDNPSQFSPTTDAPSTGTGSSTSWTAPSTSSTGSNSWSTPSTGSGDMGAPSTPAAGGWTPPATGGGCAAKGARKFRH</sequence>
<keyword evidence="4" id="KW-1185">Reference proteome</keyword>
<feature type="compositionally biased region" description="Low complexity" evidence="1">
    <location>
        <begin position="340"/>
        <end position="394"/>
    </location>
</feature>
<feature type="region of interest" description="Disordered" evidence="1">
    <location>
        <begin position="271"/>
        <end position="409"/>
    </location>
</feature>
<organism evidence="3 4">
    <name type="scientific">Phytophthora aleatoria</name>
    <dbReference type="NCBI Taxonomy" id="2496075"/>
    <lineage>
        <taxon>Eukaryota</taxon>
        <taxon>Sar</taxon>
        <taxon>Stramenopiles</taxon>
        <taxon>Oomycota</taxon>
        <taxon>Peronosporomycetes</taxon>
        <taxon>Peronosporales</taxon>
        <taxon>Peronosporaceae</taxon>
        <taxon>Phytophthora</taxon>
    </lineage>
</organism>
<dbReference type="Pfam" id="PF24784">
    <property type="entry name" value="Temptin_C"/>
    <property type="match status" value="1"/>
</dbReference>
<dbReference type="EMBL" id="JAENGY010000506">
    <property type="protein sequence ID" value="KAG6961431.1"/>
    <property type="molecule type" value="Genomic_DNA"/>
</dbReference>
<evidence type="ECO:0000259" key="2">
    <source>
        <dbReference type="Pfam" id="PF24784"/>
    </source>
</evidence>
<evidence type="ECO:0000256" key="1">
    <source>
        <dbReference type="SAM" id="MobiDB-lite"/>
    </source>
</evidence>
<dbReference type="PANTHER" id="PTHR34737:SF2">
    <property type="entry name" value="EF-HAND DOMAIN-CONTAINING PROTEIN"/>
    <property type="match status" value="1"/>
</dbReference>
<evidence type="ECO:0000313" key="3">
    <source>
        <dbReference type="EMBL" id="KAG6961431.1"/>
    </source>
</evidence>
<feature type="domain" description="Temptin Cys/Cys disulfide" evidence="2">
    <location>
        <begin position="175"/>
        <end position="263"/>
    </location>
</feature>
<gene>
    <name evidence="3" type="ORF">JG688_00009094</name>
</gene>
<feature type="compositionally biased region" description="Polar residues" evidence="1">
    <location>
        <begin position="326"/>
        <end position="339"/>
    </location>
</feature>